<gene>
    <name evidence="3" type="ORF">SHD_3858</name>
</gene>
<keyword evidence="4" id="KW-1185">Reference proteome</keyword>
<feature type="transmembrane region" description="Helical" evidence="2">
    <location>
        <begin position="20"/>
        <end position="40"/>
    </location>
</feature>
<dbReference type="Proteomes" id="UP000017548">
    <property type="component" value="Unassembled WGS sequence"/>
</dbReference>
<keyword evidence="1" id="KW-0175">Coiled coil</keyword>
<evidence type="ECO:0000313" key="4">
    <source>
        <dbReference type="Proteomes" id="UP000017548"/>
    </source>
</evidence>
<dbReference type="EMBL" id="AXZL01000076">
    <property type="protein sequence ID" value="ESE39649.1"/>
    <property type="molecule type" value="Genomic_DNA"/>
</dbReference>
<comment type="caution">
    <text evidence="3">The sequence shown here is derived from an EMBL/GenBank/DDBJ whole genome shotgun (WGS) entry which is preliminary data.</text>
</comment>
<keyword evidence="2" id="KW-0472">Membrane</keyword>
<name>A0ABP2Z0Q3_9GAMM</name>
<proteinExistence type="predicted"/>
<organism evidence="3 4">
    <name type="scientific">Shewanella decolorationis S12</name>
    <dbReference type="NCBI Taxonomy" id="1353536"/>
    <lineage>
        <taxon>Bacteria</taxon>
        <taxon>Pseudomonadati</taxon>
        <taxon>Pseudomonadota</taxon>
        <taxon>Gammaproteobacteria</taxon>
        <taxon>Alteromonadales</taxon>
        <taxon>Shewanellaceae</taxon>
        <taxon>Shewanella</taxon>
    </lineage>
</organism>
<protein>
    <submittedName>
        <fullName evidence="3">Transmembrane protein</fullName>
    </submittedName>
</protein>
<evidence type="ECO:0000313" key="3">
    <source>
        <dbReference type="EMBL" id="ESE39649.1"/>
    </source>
</evidence>
<evidence type="ECO:0000256" key="1">
    <source>
        <dbReference type="SAM" id="Coils"/>
    </source>
</evidence>
<feature type="coiled-coil region" evidence="1">
    <location>
        <begin position="50"/>
        <end position="77"/>
    </location>
</feature>
<sequence>MLHILEPNRTIAKGRIMNTATLALLIPIFAIVGGYTVAIMKIRERGNSVSNKLQAENQLLRIELDKLRERVEVLEQLVTDESFQLKREFKRV</sequence>
<evidence type="ECO:0000256" key="2">
    <source>
        <dbReference type="SAM" id="Phobius"/>
    </source>
</evidence>
<reference evidence="3 4" key="1">
    <citation type="journal article" date="2013" name="Genome Announc.">
        <title>Draft Genome Sequence of Shewanella decolorationis S12, a Dye-Degrading Bacterium Isolated from a Wastewater Treatment Plant.</title>
        <authorList>
            <person name="Xu M."/>
            <person name="Fang Y."/>
            <person name="Liu J."/>
            <person name="Chen X."/>
            <person name="Sun G."/>
            <person name="Guo J."/>
            <person name="Hua Z."/>
            <person name="Tu Q."/>
            <person name="Wu L."/>
            <person name="Zhou J."/>
            <person name="Liu X."/>
        </authorList>
    </citation>
    <scope>NUCLEOTIDE SEQUENCE [LARGE SCALE GENOMIC DNA]</scope>
    <source>
        <strain evidence="3 4">S12</strain>
    </source>
</reference>
<keyword evidence="2" id="KW-1133">Transmembrane helix</keyword>
<accession>A0ABP2Z0Q3</accession>
<keyword evidence="2 3" id="KW-0812">Transmembrane</keyword>